<comment type="caution">
    <text evidence="1">The sequence shown here is derived from an EMBL/GenBank/DDBJ whole genome shotgun (WGS) entry which is preliminary data.</text>
</comment>
<reference evidence="1 2" key="1">
    <citation type="submission" date="2024-02" db="EMBL/GenBank/DDBJ databases">
        <authorList>
            <person name="Chen Y."/>
            <person name="Shah S."/>
            <person name="Dougan E. K."/>
            <person name="Thang M."/>
            <person name="Chan C."/>
        </authorList>
    </citation>
    <scope>NUCLEOTIDE SEQUENCE [LARGE SCALE GENOMIC DNA]</scope>
</reference>
<proteinExistence type="predicted"/>
<dbReference type="Proteomes" id="UP001642484">
    <property type="component" value="Unassembled WGS sequence"/>
</dbReference>
<dbReference type="EMBL" id="CAXAMN010011869">
    <property type="protein sequence ID" value="CAK9036450.1"/>
    <property type="molecule type" value="Genomic_DNA"/>
</dbReference>
<name>A0ABP0LBC0_9DINO</name>
<evidence type="ECO:0000313" key="1">
    <source>
        <dbReference type="EMBL" id="CAK9036450.1"/>
    </source>
</evidence>
<gene>
    <name evidence="1" type="ORF">CCMP2556_LOCUS20288</name>
</gene>
<evidence type="ECO:0000313" key="2">
    <source>
        <dbReference type="Proteomes" id="UP001642484"/>
    </source>
</evidence>
<keyword evidence="2" id="KW-1185">Reference proteome</keyword>
<sequence length="533" mass="58920">MSVPPLIRCFGVRSPHAKAINGIYEYIGAHSGRPCYRQTGVSSGNFVWYCQDCFGRRHVGCHSERFSARGSAGNGCCEGSAPGSMALGGDWLASLWPKRYFSRPAEDGVQPDAASCGVDRTGAGPGRCGLHVWLPALGLCAREGGLPEVEGDYPGITSLWIFWMPKQGRWLLANVKPGGTGVQSVVARSLADDGSTWACFWPWEVRVPFYNFQQFLQILQFRCSMFSQVEAEGWESPTADTIGLEDADAIWVPNRDIAVRLASPAIVIGTVDDLGAPPVIICGFYEPRGMANGRVYYVMVPEDISLERSTGPMCLWFAEDRGQWVITAPELLGDSSEVLARIPSRAWWPWEAHLGSNTCAAGLGSAPWATMPPWHGGAALLRGARVNWEVADPSGQFREANGMVVEIDCPDQAQVWARREASHPFVGVYERCGLLASRPYFLQTRASAKEARKKGRMDGDVPRYVLWYGEDNEQWVITEEFRLMDELVVDARCKDSAWMPWQAATTWEVSDGDRGFVSDIYVRVEEMIPAPEM</sequence>
<protein>
    <submittedName>
        <fullName evidence="1">Uncharacterized protein</fullName>
    </submittedName>
</protein>
<organism evidence="1 2">
    <name type="scientific">Durusdinium trenchii</name>
    <dbReference type="NCBI Taxonomy" id="1381693"/>
    <lineage>
        <taxon>Eukaryota</taxon>
        <taxon>Sar</taxon>
        <taxon>Alveolata</taxon>
        <taxon>Dinophyceae</taxon>
        <taxon>Suessiales</taxon>
        <taxon>Symbiodiniaceae</taxon>
        <taxon>Durusdinium</taxon>
    </lineage>
</organism>
<accession>A0ABP0LBC0</accession>